<name>A0A1H0TD46_9ACTN</name>
<feature type="compositionally biased region" description="Low complexity" evidence="1">
    <location>
        <begin position="47"/>
        <end position="87"/>
    </location>
</feature>
<dbReference type="AlphaFoldDB" id="A0A1H0TD46"/>
<feature type="domain" description="AMIN-like" evidence="2">
    <location>
        <begin position="107"/>
        <end position="231"/>
    </location>
</feature>
<feature type="region of interest" description="Disordered" evidence="1">
    <location>
        <begin position="42"/>
        <end position="103"/>
    </location>
</feature>
<evidence type="ECO:0000259" key="2">
    <source>
        <dbReference type="Pfam" id="PF24837"/>
    </source>
</evidence>
<evidence type="ECO:0000256" key="1">
    <source>
        <dbReference type="SAM" id="MobiDB-lite"/>
    </source>
</evidence>
<accession>A0A1H0TD46</accession>
<evidence type="ECO:0000313" key="4">
    <source>
        <dbReference type="Proteomes" id="UP000199088"/>
    </source>
</evidence>
<dbReference type="STRING" id="1052260.SAMN05660199_04090"/>
<organism evidence="3 4">
    <name type="scientific">Klenkia soli</name>
    <dbReference type="NCBI Taxonomy" id="1052260"/>
    <lineage>
        <taxon>Bacteria</taxon>
        <taxon>Bacillati</taxon>
        <taxon>Actinomycetota</taxon>
        <taxon>Actinomycetes</taxon>
        <taxon>Geodermatophilales</taxon>
        <taxon>Geodermatophilaceae</taxon>
        <taxon>Klenkia</taxon>
    </lineage>
</organism>
<keyword evidence="4" id="KW-1185">Reference proteome</keyword>
<proteinExistence type="predicted"/>
<reference evidence="4" key="1">
    <citation type="submission" date="2016-10" db="EMBL/GenBank/DDBJ databases">
        <authorList>
            <person name="Varghese N."/>
            <person name="Submissions S."/>
        </authorList>
    </citation>
    <scope>NUCLEOTIDE SEQUENCE [LARGE SCALE GENOMIC DNA]</scope>
    <source>
        <strain evidence="4">DSM 45843</strain>
    </source>
</reference>
<gene>
    <name evidence="3" type="ORF">SAMN05660199_04090</name>
</gene>
<protein>
    <recommendedName>
        <fullName evidence="2">AMIN-like domain-containing protein</fullName>
    </recommendedName>
</protein>
<dbReference type="Pfam" id="PF24837">
    <property type="entry name" value="AMIN-like"/>
    <property type="match status" value="1"/>
</dbReference>
<evidence type="ECO:0000313" key="3">
    <source>
        <dbReference type="EMBL" id="SDP51765.1"/>
    </source>
</evidence>
<sequence length="232" mass="22937">MPLSRSGLVGCQGAPMRRSALARGMTAVPLSALVLLAGCGGGDTDETSSTGTAASSTTSAPSTAPSTTAAPPSGAATGTDGPTGAATFPADTSPDSAPAVAGDGPTVVTAARVAEQDGFTRLVLDISGTATPGWDVAYTDTPTQEGSGTTLEVPGSAYLRITLTGVTNPYEAPGVAELASGNQAVQSGSVLGVYYDGVFEGQALAYVGLDAPHPFRVYALSNPTRVVVDVQD</sequence>
<dbReference type="EMBL" id="FNIR01000015">
    <property type="protein sequence ID" value="SDP51765.1"/>
    <property type="molecule type" value="Genomic_DNA"/>
</dbReference>
<dbReference type="Proteomes" id="UP000199088">
    <property type="component" value="Unassembled WGS sequence"/>
</dbReference>
<dbReference type="InterPro" id="IPR056303">
    <property type="entry name" value="AMIN-like"/>
</dbReference>